<protein>
    <submittedName>
        <fullName evidence="2">Urotensin-2 receptor-like</fullName>
    </submittedName>
</protein>
<dbReference type="EMBL" id="QXTE01000315">
    <property type="protein sequence ID" value="TFJ99635.1"/>
    <property type="molecule type" value="Genomic_DNA"/>
</dbReference>
<dbReference type="PANTHER" id="PTHR11092">
    <property type="entry name" value="SUGAR NUCLEOTIDE EPIMERASE RELATED"/>
    <property type="match status" value="1"/>
</dbReference>
<reference evidence="2 3" key="1">
    <citation type="submission" date="2019-04" db="EMBL/GenBank/DDBJ databases">
        <title>Draft genome of the big-headed turtle Platysternon megacephalum.</title>
        <authorList>
            <person name="Gong S."/>
        </authorList>
    </citation>
    <scope>NUCLEOTIDE SEQUENCE [LARGE SCALE GENOMIC DNA]</scope>
    <source>
        <strain evidence="2">DO16091913</strain>
        <tissue evidence="2">Muscle</tissue>
    </source>
</reference>
<comment type="caution">
    <text evidence="2">The sequence shown here is derived from an EMBL/GenBank/DDBJ whole genome shotgun (WGS) entry which is preliminary data.</text>
</comment>
<proteinExistence type="predicted"/>
<evidence type="ECO:0000313" key="2">
    <source>
        <dbReference type="EMBL" id="TFJ99635.1"/>
    </source>
</evidence>
<accession>A0A4D9DPR6</accession>
<dbReference type="InterPro" id="IPR010099">
    <property type="entry name" value="SDR39U1"/>
</dbReference>
<dbReference type="Proteomes" id="UP000297703">
    <property type="component" value="Unassembled WGS sequence"/>
</dbReference>
<reference evidence="2 3" key="2">
    <citation type="submission" date="2019-04" db="EMBL/GenBank/DDBJ databases">
        <title>The genome sequence of big-headed turtle.</title>
        <authorList>
            <person name="Gong S."/>
        </authorList>
    </citation>
    <scope>NUCLEOTIDE SEQUENCE [LARGE SCALE GENOMIC DNA]</scope>
    <source>
        <strain evidence="2">DO16091913</strain>
        <tissue evidence="2">Muscle</tissue>
    </source>
</reference>
<keyword evidence="2" id="KW-0675">Receptor</keyword>
<dbReference type="InterPro" id="IPR013549">
    <property type="entry name" value="DUF1731"/>
</dbReference>
<dbReference type="Pfam" id="PF08338">
    <property type="entry name" value="DUF1731"/>
    <property type="match status" value="1"/>
</dbReference>
<dbReference type="AlphaFoldDB" id="A0A4D9DPR6"/>
<dbReference type="STRING" id="55544.A0A4D9DPR6"/>
<dbReference type="InterPro" id="IPR036291">
    <property type="entry name" value="NAD(P)-bd_dom_sf"/>
</dbReference>
<dbReference type="Gene3D" id="3.40.50.720">
    <property type="entry name" value="NAD(P)-binding Rossmann-like Domain"/>
    <property type="match status" value="1"/>
</dbReference>
<organism evidence="2 3">
    <name type="scientific">Platysternon megacephalum</name>
    <name type="common">big-headed turtle</name>
    <dbReference type="NCBI Taxonomy" id="55544"/>
    <lineage>
        <taxon>Eukaryota</taxon>
        <taxon>Metazoa</taxon>
        <taxon>Chordata</taxon>
        <taxon>Craniata</taxon>
        <taxon>Vertebrata</taxon>
        <taxon>Euteleostomi</taxon>
        <taxon>Archelosauria</taxon>
        <taxon>Testudinata</taxon>
        <taxon>Testudines</taxon>
        <taxon>Cryptodira</taxon>
        <taxon>Durocryptodira</taxon>
        <taxon>Testudinoidea</taxon>
        <taxon>Platysternidae</taxon>
        <taxon>Platysternon</taxon>
    </lineage>
</organism>
<gene>
    <name evidence="2" type="ORF">DR999_PMT18328</name>
</gene>
<keyword evidence="3" id="KW-1185">Reference proteome</keyword>
<dbReference type="NCBIfam" id="TIGR01777">
    <property type="entry name" value="yfcH"/>
    <property type="match status" value="1"/>
</dbReference>
<sequence>MVRFPTRLQEVVTLKMADNKQCELFFDSFNRTSMLCVGNIKTKQSSFVDELSRSGLPPCDAAVNLAGENVLNPLRRWDDAFRRVVVASRVETTKTLTKAIAEAERPPRAWVLVTGVGYYRPSPTAEYTEESPGGDFDFFSRLVSAWEAAAKIPGDGTRQAVVRSGVVLGKGGGAISQMLWPFRLGLGGPVGSGLQPFPWIHVRDVAGVVCHALETEGVRGVLNGVSPASPGTSNADFARELGSALGRPALLPLPGWAVRGVFGAERAVMLLEGQRVVPKRTLESGYCFVYPDLPSALQDIVC</sequence>
<evidence type="ECO:0000313" key="3">
    <source>
        <dbReference type="Proteomes" id="UP000297703"/>
    </source>
</evidence>
<feature type="domain" description="DUF1731" evidence="1">
    <location>
        <begin position="253"/>
        <end position="300"/>
    </location>
</feature>
<evidence type="ECO:0000259" key="1">
    <source>
        <dbReference type="Pfam" id="PF08338"/>
    </source>
</evidence>
<name>A0A4D9DPR6_9SAUR</name>
<dbReference type="SUPFAM" id="SSF51735">
    <property type="entry name" value="NAD(P)-binding Rossmann-fold domains"/>
    <property type="match status" value="1"/>
</dbReference>
<dbReference type="OrthoDB" id="276721at2759"/>
<dbReference type="PANTHER" id="PTHR11092:SF0">
    <property type="entry name" value="EPIMERASE FAMILY PROTEIN SDR39U1"/>
    <property type="match status" value="1"/>
</dbReference>